<organism evidence="1">
    <name type="scientific">Solanum lycopersicum</name>
    <name type="common">Tomato</name>
    <name type="synonym">Lycopersicon esculentum</name>
    <dbReference type="NCBI Taxonomy" id="4081"/>
    <lineage>
        <taxon>Eukaryota</taxon>
        <taxon>Viridiplantae</taxon>
        <taxon>Streptophyta</taxon>
        <taxon>Embryophyta</taxon>
        <taxon>Tracheophyta</taxon>
        <taxon>Spermatophyta</taxon>
        <taxon>Magnoliopsida</taxon>
        <taxon>eudicotyledons</taxon>
        <taxon>Gunneridae</taxon>
        <taxon>Pentapetalae</taxon>
        <taxon>asterids</taxon>
        <taxon>lamiids</taxon>
        <taxon>Solanales</taxon>
        <taxon>Solanaceae</taxon>
        <taxon>Solanoideae</taxon>
        <taxon>Solaneae</taxon>
        <taxon>Solanum</taxon>
        <taxon>Solanum subgen. Lycopersicon</taxon>
    </lineage>
</organism>
<dbReference type="InParanoid" id="A0A3Q7I2C1"/>
<name>A0A3Q7I2C1_SOLLC</name>
<dbReference type="Gramene" id="Solyc07g017580.1.1">
    <property type="protein sequence ID" value="Solyc07g017580.1.1.1"/>
    <property type="gene ID" value="Solyc07g017580.1"/>
</dbReference>
<accession>A0A3Q7I2C1</accession>
<evidence type="ECO:0000313" key="1">
    <source>
        <dbReference type="EnsemblPlants" id="Solyc07g017580.1.1.1"/>
    </source>
</evidence>
<dbReference type="AlphaFoldDB" id="A0A3Q7I2C1"/>
<reference evidence="1" key="1">
    <citation type="journal article" date="2012" name="Nature">
        <title>The tomato genome sequence provides insights into fleshy fruit evolution.</title>
        <authorList>
            <consortium name="Tomato Genome Consortium"/>
        </authorList>
    </citation>
    <scope>NUCLEOTIDE SEQUENCE [LARGE SCALE GENOMIC DNA]</scope>
    <source>
        <strain evidence="1">cv. Heinz 1706</strain>
    </source>
</reference>
<proteinExistence type="predicted"/>
<dbReference type="PaxDb" id="4081-Solyc07g017580.1.1"/>
<reference evidence="1" key="2">
    <citation type="submission" date="2019-01" db="UniProtKB">
        <authorList>
            <consortium name="EnsemblPlants"/>
        </authorList>
    </citation>
    <scope>IDENTIFICATION</scope>
    <source>
        <strain evidence="1">cv. Heinz 1706</strain>
    </source>
</reference>
<protein>
    <submittedName>
        <fullName evidence="1">Uncharacterized protein</fullName>
    </submittedName>
</protein>
<dbReference type="Proteomes" id="UP000004994">
    <property type="component" value="Chromosome 7"/>
</dbReference>
<evidence type="ECO:0000313" key="2">
    <source>
        <dbReference type="Proteomes" id="UP000004994"/>
    </source>
</evidence>
<dbReference type="EnsemblPlants" id="Solyc07g017580.1.1">
    <property type="protein sequence ID" value="Solyc07g017580.1.1.1"/>
    <property type="gene ID" value="Solyc07g017580.1"/>
</dbReference>
<sequence>MAICRSSFELAGIPAKQKKSEEGKGKGNWFDAAVWNGCFSVVSGGFFTGKGRKTKGFGVWVSPEFGGCQWRLLMVCGGGLKVDARGLLGSVLLLEMVGKRRREEREAAGRERKGL</sequence>
<keyword evidence="2" id="KW-1185">Reference proteome</keyword>